<proteinExistence type="predicted"/>
<dbReference type="InterPro" id="IPR036236">
    <property type="entry name" value="Znf_C2H2_sf"/>
</dbReference>
<organism evidence="2 3">
    <name type="scientific">Podospora didyma</name>
    <dbReference type="NCBI Taxonomy" id="330526"/>
    <lineage>
        <taxon>Eukaryota</taxon>
        <taxon>Fungi</taxon>
        <taxon>Dikarya</taxon>
        <taxon>Ascomycota</taxon>
        <taxon>Pezizomycotina</taxon>
        <taxon>Sordariomycetes</taxon>
        <taxon>Sordariomycetidae</taxon>
        <taxon>Sordariales</taxon>
        <taxon>Podosporaceae</taxon>
        <taxon>Podospora</taxon>
    </lineage>
</organism>
<dbReference type="Proteomes" id="UP001285441">
    <property type="component" value="Unassembled WGS sequence"/>
</dbReference>
<dbReference type="SUPFAM" id="SSF57667">
    <property type="entry name" value="beta-beta-alpha zinc fingers"/>
    <property type="match status" value="1"/>
</dbReference>
<reference evidence="2" key="1">
    <citation type="journal article" date="2023" name="Mol. Phylogenet. Evol.">
        <title>Genome-scale phylogeny and comparative genomics of the fungal order Sordariales.</title>
        <authorList>
            <person name="Hensen N."/>
            <person name="Bonometti L."/>
            <person name="Westerberg I."/>
            <person name="Brannstrom I.O."/>
            <person name="Guillou S."/>
            <person name="Cros-Aarteil S."/>
            <person name="Calhoun S."/>
            <person name="Haridas S."/>
            <person name="Kuo A."/>
            <person name="Mondo S."/>
            <person name="Pangilinan J."/>
            <person name="Riley R."/>
            <person name="LaButti K."/>
            <person name="Andreopoulos B."/>
            <person name="Lipzen A."/>
            <person name="Chen C."/>
            <person name="Yan M."/>
            <person name="Daum C."/>
            <person name="Ng V."/>
            <person name="Clum A."/>
            <person name="Steindorff A."/>
            <person name="Ohm R.A."/>
            <person name="Martin F."/>
            <person name="Silar P."/>
            <person name="Natvig D.O."/>
            <person name="Lalanne C."/>
            <person name="Gautier V."/>
            <person name="Ament-Velasquez S.L."/>
            <person name="Kruys A."/>
            <person name="Hutchinson M.I."/>
            <person name="Powell A.J."/>
            <person name="Barry K."/>
            <person name="Miller A.N."/>
            <person name="Grigoriev I.V."/>
            <person name="Debuchy R."/>
            <person name="Gladieux P."/>
            <person name="Hiltunen Thoren M."/>
            <person name="Johannesson H."/>
        </authorList>
    </citation>
    <scope>NUCLEOTIDE SEQUENCE</scope>
    <source>
        <strain evidence="2">CBS 232.78</strain>
    </source>
</reference>
<dbReference type="AlphaFoldDB" id="A0AAE0TZR1"/>
<evidence type="ECO:0000259" key="1">
    <source>
        <dbReference type="SMART" id="SM00355"/>
    </source>
</evidence>
<keyword evidence="3" id="KW-1185">Reference proteome</keyword>
<feature type="domain" description="C2H2-type" evidence="1">
    <location>
        <begin position="18"/>
        <end position="45"/>
    </location>
</feature>
<reference evidence="2" key="2">
    <citation type="submission" date="2023-06" db="EMBL/GenBank/DDBJ databases">
        <authorList>
            <consortium name="Lawrence Berkeley National Laboratory"/>
            <person name="Haridas S."/>
            <person name="Hensen N."/>
            <person name="Bonometti L."/>
            <person name="Westerberg I."/>
            <person name="Brannstrom I.O."/>
            <person name="Guillou S."/>
            <person name="Cros-Aarteil S."/>
            <person name="Calhoun S."/>
            <person name="Kuo A."/>
            <person name="Mondo S."/>
            <person name="Pangilinan J."/>
            <person name="Riley R."/>
            <person name="LaButti K."/>
            <person name="Andreopoulos B."/>
            <person name="Lipzen A."/>
            <person name="Chen C."/>
            <person name="Yanf M."/>
            <person name="Daum C."/>
            <person name="Ng V."/>
            <person name="Clum A."/>
            <person name="Steindorff A."/>
            <person name="Ohm R."/>
            <person name="Martin F."/>
            <person name="Silar P."/>
            <person name="Natvig D."/>
            <person name="Lalanne C."/>
            <person name="Gautier V."/>
            <person name="Ament-velasquez S.L."/>
            <person name="Kruys A."/>
            <person name="Hutchinson M.I."/>
            <person name="Powell A.J."/>
            <person name="Barry K."/>
            <person name="Miller A.N."/>
            <person name="Grigoriev I.V."/>
            <person name="Debuchy R."/>
            <person name="Gladieux P."/>
            <person name="Thoren M.H."/>
            <person name="Johannesson H."/>
        </authorList>
    </citation>
    <scope>NUCLEOTIDE SEQUENCE</scope>
    <source>
        <strain evidence="2">CBS 232.78</strain>
    </source>
</reference>
<dbReference type="InterPro" id="IPR013087">
    <property type="entry name" value="Znf_C2H2_type"/>
</dbReference>
<dbReference type="SMART" id="SM00355">
    <property type="entry name" value="ZnF_C2H2"/>
    <property type="match status" value="3"/>
</dbReference>
<accession>A0AAE0TZR1</accession>
<sequence>MQLAEYSTPPATLPPEALTCREGFCAKNPQTFEHTWQLNKHKKKHTLPYKCLAEGCAFSEHGHPGGFTQRRDLEKHTATHRPRPSFRCHVPGCESRATRDYNMVRHLKAQHGIRIQQRKVSELCSRGSE</sequence>
<comment type="caution">
    <text evidence="2">The sequence shown here is derived from an EMBL/GenBank/DDBJ whole genome shotgun (WGS) entry which is preliminary data.</text>
</comment>
<dbReference type="Gene3D" id="3.30.160.60">
    <property type="entry name" value="Classic Zinc Finger"/>
    <property type="match status" value="1"/>
</dbReference>
<evidence type="ECO:0000313" key="2">
    <source>
        <dbReference type="EMBL" id="KAK3385477.1"/>
    </source>
</evidence>
<dbReference type="EMBL" id="JAULSW010000004">
    <property type="protein sequence ID" value="KAK3385477.1"/>
    <property type="molecule type" value="Genomic_DNA"/>
</dbReference>
<evidence type="ECO:0000313" key="3">
    <source>
        <dbReference type="Proteomes" id="UP001285441"/>
    </source>
</evidence>
<protein>
    <recommendedName>
        <fullName evidence="1">C2H2-type domain-containing protein</fullName>
    </recommendedName>
</protein>
<feature type="domain" description="C2H2-type" evidence="1">
    <location>
        <begin position="49"/>
        <end position="80"/>
    </location>
</feature>
<feature type="domain" description="C2H2-type" evidence="1">
    <location>
        <begin position="86"/>
        <end position="111"/>
    </location>
</feature>
<name>A0AAE0TZR1_9PEZI</name>
<gene>
    <name evidence="2" type="ORF">B0H63DRAFT_183276</name>
</gene>